<dbReference type="InterPro" id="IPR036404">
    <property type="entry name" value="Jacalin-like_lectin_dom_sf"/>
</dbReference>
<gene>
    <name evidence="3" type="primary">LOC114860550</name>
</gene>
<dbReference type="InterPro" id="IPR053280">
    <property type="entry name" value="Aerolysin-like_pore-former"/>
</dbReference>
<keyword evidence="2" id="KW-1185">Reference proteome</keyword>
<feature type="domain" description="Jacalin-type lectin" evidence="1">
    <location>
        <begin position="52"/>
        <end position="191"/>
    </location>
</feature>
<protein>
    <submittedName>
        <fullName evidence="3">Aerolysin-like protein</fullName>
    </submittedName>
</protein>
<dbReference type="SUPFAM" id="SSF56973">
    <property type="entry name" value="Aerolisin/ETX pore-forming domain"/>
    <property type="match status" value="1"/>
</dbReference>
<evidence type="ECO:0000313" key="2">
    <source>
        <dbReference type="Proteomes" id="UP000515150"/>
    </source>
</evidence>
<dbReference type="CDD" id="cd09302">
    <property type="entry name" value="Jacalin_like"/>
    <property type="match status" value="1"/>
</dbReference>
<proteinExistence type="predicted"/>
<accession>A0A6P7N6D9</accession>
<dbReference type="PANTHER" id="PTHR34007:SF1">
    <property type="entry name" value="AEROLYSIN-LIKE PROTEIN-RELATED"/>
    <property type="match status" value="1"/>
</dbReference>
<dbReference type="FunCoup" id="A0A6P7N6D9">
    <property type="interactions" value="2"/>
</dbReference>
<dbReference type="PANTHER" id="PTHR34007">
    <property type="entry name" value="AEROLYSIN-LIKE PROTEIN-RELATED"/>
    <property type="match status" value="1"/>
</dbReference>
<dbReference type="OrthoDB" id="3758675at2759"/>
<dbReference type="Pfam" id="PF01419">
    <property type="entry name" value="Jacalin"/>
    <property type="match status" value="1"/>
</dbReference>
<dbReference type="PROSITE" id="PS51752">
    <property type="entry name" value="JACALIN_LECTIN"/>
    <property type="match status" value="1"/>
</dbReference>
<dbReference type="Proteomes" id="UP000515150">
    <property type="component" value="Chromosome 8"/>
</dbReference>
<dbReference type="RefSeq" id="XP_029015056.2">
    <property type="nucleotide sequence ID" value="XM_029159223.3"/>
</dbReference>
<dbReference type="InterPro" id="IPR001229">
    <property type="entry name" value="Jacalin-like_lectin_dom"/>
</dbReference>
<dbReference type="Gene3D" id="2.170.15.10">
    <property type="entry name" value="Proaerolysin, chain A, domain 3"/>
    <property type="match status" value="1"/>
</dbReference>
<evidence type="ECO:0000313" key="3">
    <source>
        <dbReference type="RefSeq" id="XP_029015056.2"/>
    </source>
</evidence>
<dbReference type="AlphaFoldDB" id="A0A6P7N6D9"/>
<organism evidence="2 3">
    <name type="scientific">Betta splendens</name>
    <name type="common">Siamese fighting fish</name>
    <dbReference type="NCBI Taxonomy" id="158456"/>
    <lineage>
        <taxon>Eukaryota</taxon>
        <taxon>Metazoa</taxon>
        <taxon>Chordata</taxon>
        <taxon>Craniata</taxon>
        <taxon>Vertebrata</taxon>
        <taxon>Euteleostomi</taxon>
        <taxon>Actinopterygii</taxon>
        <taxon>Neopterygii</taxon>
        <taxon>Teleostei</taxon>
        <taxon>Neoteleostei</taxon>
        <taxon>Acanthomorphata</taxon>
        <taxon>Anabantaria</taxon>
        <taxon>Anabantiformes</taxon>
        <taxon>Anabantoidei</taxon>
        <taxon>Osphronemidae</taxon>
        <taxon>Betta</taxon>
    </lineage>
</organism>
<sequence length="361" mass="39709">MSDVIHPFSICDITRLGSIRGDLDHNSGPFCLGASASLFLIKVVLSNNMSGLVPVLIIGGSGGSSFCFDGRYNGATLKKIWVWVGGWQVKAIEIWLTDGENQLFGQPEGEYYEFKFKDGEYISSLSLWGNGAGTRLGAIKFETSHSNKFFVYMTSWGLKTEYPVNVGSGICLGVMGRSGADIDSLGFIFINDIKSSVLTNVNYPTLHQVTPQIATEEIKSLTYTNNSDLTQSFSVETSKTLFKKSSWSVTNKLEQNFNIQVKAGIPNIVEFSAGFSLTMGVENRYELENSEEKKETFTFKVEILPRKTALVHISIGRATVDLPYTGIVEVTCKNGDVLRFNTSGTYNGILYTNSKATVTQK</sequence>
<dbReference type="InParanoid" id="A0A6P7N6D9"/>
<evidence type="ECO:0000259" key="1">
    <source>
        <dbReference type="PROSITE" id="PS51752"/>
    </source>
</evidence>
<dbReference type="CDD" id="cd20221">
    <property type="entry name" value="PFM_Dln1-like"/>
    <property type="match status" value="1"/>
</dbReference>
<reference evidence="3" key="1">
    <citation type="submission" date="2025-08" db="UniProtKB">
        <authorList>
            <consortium name="RefSeq"/>
        </authorList>
    </citation>
    <scope>IDENTIFICATION</scope>
</reference>
<dbReference type="GeneID" id="114860550"/>
<dbReference type="Gene3D" id="2.100.10.30">
    <property type="entry name" value="Jacalin-like lectin domain"/>
    <property type="match status" value="1"/>
</dbReference>
<dbReference type="KEGG" id="bspl:114860550"/>
<name>A0A6P7N6D9_BETSP</name>